<sequence length="62" mass="6979">MSNPPVSKWFKSTRSETSKQCVEIKFEDGGVAVRDSKNPSGPVLAFDGMAWDRFLDSGIWER</sequence>
<evidence type="ECO:0000259" key="1">
    <source>
        <dbReference type="Pfam" id="PF04149"/>
    </source>
</evidence>
<dbReference type="RefSeq" id="WP_143981098.1">
    <property type="nucleotide sequence ID" value="NZ_CP041695.1"/>
</dbReference>
<feature type="domain" description="DUF397" evidence="1">
    <location>
        <begin position="8"/>
        <end position="56"/>
    </location>
</feature>
<accession>A0A516NLE0</accession>
<dbReference type="AlphaFoldDB" id="A0A516NLE0"/>
<evidence type="ECO:0000313" key="2">
    <source>
        <dbReference type="EMBL" id="QDP79732.1"/>
    </source>
</evidence>
<organism evidence="2 3">
    <name type="scientific">Nocardia otitidiscaviarum</name>
    <dbReference type="NCBI Taxonomy" id="1823"/>
    <lineage>
        <taxon>Bacteria</taxon>
        <taxon>Bacillati</taxon>
        <taxon>Actinomycetota</taxon>
        <taxon>Actinomycetes</taxon>
        <taxon>Mycobacteriales</taxon>
        <taxon>Nocardiaceae</taxon>
        <taxon>Nocardia</taxon>
    </lineage>
</organism>
<gene>
    <name evidence="2" type="ORF">FOH10_14430</name>
</gene>
<name>A0A516NLE0_9NOCA</name>
<dbReference type="GeneID" id="80333577"/>
<dbReference type="InterPro" id="IPR007278">
    <property type="entry name" value="DUF397"/>
</dbReference>
<protein>
    <submittedName>
        <fullName evidence="2">DUF397 domain-containing protein</fullName>
    </submittedName>
</protein>
<proteinExistence type="predicted"/>
<dbReference type="EMBL" id="CP041695">
    <property type="protein sequence ID" value="QDP79732.1"/>
    <property type="molecule type" value="Genomic_DNA"/>
</dbReference>
<reference evidence="2 3" key="1">
    <citation type="submission" date="2019-07" db="EMBL/GenBank/DDBJ databases">
        <title>Complete Genome Sequence and Methylome Analysis of Nocardia otitidis-caviarum NEB252.</title>
        <authorList>
            <person name="Fomenkov A."/>
            <person name="Anton B.P."/>
            <person name="Vincze T."/>
            <person name="Roberts R.J."/>
        </authorList>
    </citation>
    <scope>NUCLEOTIDE SEQUENCE [LARGE SCALE GENOMIC DNA]</scope>
    <source>
        <strain evidence="2 3">NEB252</strain>
    </source>
</reference>
<dbReference type="Pfam" id="PF04149">
    <property type="entry name" value="DUF397"/>
    <property type="match status" value="1"/>
</dbReference>
<dbReference type="KEGG" id="nod:FOH10_14430"/>
<evidence type="ECO:0000313" key="3">
    <source>
        <dbReference type="Proteomes" id="UP000317039"/>
    </source>
</evidence>
<dbReference type="Proteomes" id="UP000317039">
    <property type="component" value="Chromosome"/>
</dbReference>